<dbReference type="RefSeq" id="XP_022650345.1">
    <property type="nucleotide sequence ID" value="XM_022794610.1"/>
</dbReference>
<dbReference type="GeneID" id="111245806"/>
<dbReference type="EnsemblMetazoa" id="XM_022794610">
    <property type="protein sequence ID" value="XP_022650345"/>
    <property type="gene ID" value="LOC111245806"/>
</dbReference>
<feature type="compositionally biased region" description="Polar residues" evidence="1">
    <location>
        <begin position="451"/>
        <end position="469"/>
    </location>
</feature>
<feature type="compositionally biased region" description="Polar residues" evidence="1">
    <location>
        <begin position="425"/>
        <end position="442"/>
    </location>
</feature>
<accession>A0A7M7JD92</accession>
<feature type="compositionally biased region" description="Basic and acidic residues" evidence="1">
    <location>
        <begin position="305"/>
        <end position="319"/>
    </location>
</feature>
<feature type="region of interest" description="Disordered" evidence="1">
    <location>
        <begin position="487"/>
        <end position="509"/>
    </location>
</feature>
<name>A0A7M7JD92_VARDE</name>
<dbReference type="KEGG" id="vde:111245806"/>
<organism evidence="2 3">
    <name type="scientific">Varroa destructor</name>
    <name type="common">Honeybee mite</name>
    <dbReference type="NCBI Taxonomy" id="109461"/>
    <lineage>
        <taxon>Eukaryota</taxon>
        <taxon>Metazoa</taxon>
        <taxon>Ecdysozoa</taxon>
        <taxon>Arthropoda</taxon>
        <taxon>Chelicerata</taxon>
        <taxon>Arachnida</taxon>
        <taxon>Acari</taxon>
        <taxon>Parasitiformes</taxon>
        <taxon>Mesostigmata</taxon>
        <taxon>Gamasina</taxon>
        <taxon>Dermanyssoidea</taxon>
        <taxon>Varroidae</taxon>
        <taxon>Varroa</taxon>
    </lineage>
</organism>
<dbReference type="Proteomes" id="UP000594260">
    <property type="component" value="Unplaced"/>
</dbReference>
<feature type="compositionally biased region" description="Polar residues" evidence="1">
    <location>
        <begin position="404"/>
        <end position="416"/>
    </location>
</feature>
<dbReference type="OrthoDB" id="10647271at2759"/>
<reference evidence="2" key="1">
    <citation type="submission" date="2021-01" db="UniProtKB">
        <authorList>
            <consortium name="EnsemblMetazoa"/>
        </authorList>
    </citation>
    <scope>IDENTIFICATION</scope>
</reference>
<feature type="region of interest" description="Disordered" evidence="1">
    <location>
        <begin position="297"/>
        <end position="337"/>
    </location>
</feature>
<dbReference type="AlphaFoldDB" id="A0A7M7JD92"/>
<evidence type="ECO:0000256" key="1">
    <source>
        <dbReference type="SAM" id="MobiDB-lite"/>
    </source>
</evidence>
<sequence length="558" mass="62298">MVMAKYRNGSLVGARMQHNTKGTITPTSPLASVTTCNLLFSYPSRLTWYSSKRNGPLNADLGAELQNQAASLLRTPPKFGKIPNFPPKASSTPTGAILKHRRRQSSEVALCTASGLQVLSPIRPPELKKSRLNFDKHYTLIGYEHRASSTNDIQLNGDGVPCGASQVVLKDFAEADLLGEFRNDSKLNGRNEARVVLVRLEESTSKKSSLVPQRRDLQSRKRAEVGWRKAKVKEESVDTSELITTSVNGKDLNATRIQSCRRMKLLFSQTRDISGDDKEMPTAQRRTKQIRKAMRCSRQANATAPDKKQLVKPERHEQLQEVQENQNKPSRASKTFSVTGPLLPIRRKTDHKPPLPDAVANSGVVHRTGQTQDLRLPSESNGEDFSKHSLQRTIPFIRERNETQRTQNRSGQTVTGAQKDKNDTLVKNNGVFNSGTRNNVSLLKSCRASRKPQSTPKAEKTQTPATGLTRQAHVRLVDILQVRPKSALVSKTKPSSKPATANNCKPTNSTVEKKIKKEDEINMIRLPLQMPAVPQHELKYWTKYELKHVSVSVVRLPL</sequence>
<keyword evidence="3" id="KW-1185">Reference proteome</keyword>
<feature type="region of interest" description="Disordered" evidence="1">
    <location>
        <begin position="399"/>
        <end position="470"/>
    </location>
</feature>
<protein>
    <submittedName>
        <fullName evidence="2">Uncharacterized protein</fullName>
    </submittedName>
</protein>
<evidence type="ECO:0000313" key="3">
    <source>
        <dbReference type="Proteomes" id="UP000594260"/>
    </source>
</evidence>
<feature type="compositionally biased region" description="Polar residues" evidence="1">
    <location>
        <begin position="320"/>
        <end position="337"/>
    </location>
</feature>
<evidence type="ECO:0000313" key="2">
    <source>
        <dbReference type="EnsemblMetazoa" id="XP_022650345"/>
    </source>
</evidence>
<proteinExistence type="predicted"/>
<dbReference type="InParanoid" id="A0A7M7JD92"/>
<feature type="compositionally biased region" description="Polar residues" evidence="1">
    <location>
        <begin position="492"/>
        <end position="509"/>
    </location>
</feature>